<gene>
    <name evidence="1" type="ORF">GCHA_1661</name>
</gene>
<proteinExistence type="predicted"/>
<reference evidence="1 2" key="1">
    <citation type="journal article" date="2017" name="Antonie Van Leeuwenhoek">
        <title>Rhizobium rhizosphaerae sp. nov., a novel species isolated from rice rhizosphere.</title>
        <authorList>
            <person name="Zhao J.J."/>
            <person name="Zhang J."/>
            <person name="Zhang R.J."/>
            <person name="Zhang C.W."/>
            <person name="Yin H.Q."/>
            <person name="Zhang X.X."/>
        </authorList>
    </citation>
    <scope>NUCLEOTIDE SEQUENCE [LARGE SCALE GENOMIC DNA]</scope>
    <source>
        <strain evidence="1 2">S18K6</strain>
    </source>
</reference>
<name>A0AAV3UWZ2_9ALTE</name>
<organism evidence="1 2">
    <name type="scientific">Paraglaciecola chathamensis S18K6</name>
    <dbReference type="NCBI Taxonomy" id="1127672"/>
    <lineage>
        <taxon>Bacteria</taxon>
        <taxon>Pseudomonadati</taxon>
        <taxon>Pseudomonadota</taxon>
        <taxon>Gammaproteobacteria</taxon>
        <taxon>Alteromonadales</taxon>
        <taxon>Alteromonadaceae</taxon>
        <taxon>Paraglaciecola</taxon>
    </lineage>
</organism>
<evidence type="ECO:0000313" key="1">
    <source>
        <dbReference type="EMBL" id="GAC09612.1"/>
    </source>
</evidence>
<comment type="caution">
    <text evidence="1">The sequence shown here is derived from an EMBL/GenBank/DDBJ whole genome shotgun (WGS) entry which is preliminary data.</text>
</comment>
<accession>A0AAV3UWZ2</accession>
<dbReference type="AlphaFoldDB" id="A0AAV3UWZ2"/>
<protein>
    <submittedName>
        <fullName evidence="1">Uncharacterized protein</fullName>
    </submittedName>
</protein>
<sequence>MRFAYLWSAATTACALLSRMRDFFLTGLQNVGANLKVRMEYSEL</sequence>
<evidence type="ECO:0000313" key="2">
    <source>
        <dbReference type="Proteomes" id="UP000006320"/>
    </source>
</evidence>
<dbReference type="EMBL" id="BAEM01000026">
    <property type="protein sequence ID" value="GAC09612.1"/>
    <property type="molecule type" value="Genomic_DNA"/>
</dbReference>
<dbReference type="Proteomes" id="UP000006320">
    <property type="component" value="Unassembled WGS sequence"/>
</dbReference>